<evidence type="ECO:0000313" key="3">
    <source>
        <dbReference type="Proteomes" id="UP001275315"/>
    </source>
</evidence>
<keyword evidence="1" id="KW-1133">Transmembrane helix</keyword>
<evidence type="ECO:0000313" key="2">
    <source>
        <dbReference type="EMBL" id="MDY0408690.1"/>
    </source>
</evidence>
<accession>A0ABU5CQP5</accession>
<keyword evidence="3" id="KW-1185">Reference proteome</keyword>
<protein>
    <submittedName>
        <fullName evidence="2">Uncharacterized protein</fullName>
    </submittedName>
</protein>
<evidence type="ECO:0000256" key="1">
    <source>
        <dbReference type="SAM" id="Phobius"/>
    </source>
</evidence>
<comment type="caution">
    <text evidence="2">The sequence shown here is derived from an EMBL/GenBank/DDBJ whole genome shotgun (WGS) entry which is preliminary data.</text>
</comment>
<sequence>MNSEKKSILFTRDERENSIAFILKEVNLRPITFKEFLRSYYKEVGFRYLFWGMGDILFIVGLLLIGWDTIFS</sequence>
<dbReference type="Proteomes" id="UP001275315">
    <property type="component" value="Unassembled WGS sequence"/>
</dbReference>
<reference evidence="2 3" key="1">
    <citation type="submission" date="2023-10" db="EMBL/GenBank/DDBJ databases">
        <title>Virgibacillus soli CC-YMP-6 genome.</title>
        <authorList>
            <person name="Miliotis G."/>
            <person name="Sengupta P."/>
            <person name="Hameed A."/>
            <person name="Chuvochina M."/>
            <person name="Mcdonagh F."/>
            <person name="Simpson A.C."/>
            <person name="Singh N.K."/>
            <person name="Rekha P.D."/>
            <person name="Raman K."/>
            <person name="Hugenholtz P."/>
            <person name="Venkateswaran K."/>
        </authorList>
    </citation>
    <scope>NUCLEOTIDE SEQUENCE [LARGE SCALE GENOMIC DNA]</scope>
    <source>
        <strain evidence="2 3">CC-YMP-6</strain>
    </source>
</reference>
<keyword evidence="1" id="KW-0472">Membrane</keyword>
<organism evidence="2 3">
    <name type="scientific">Paracerasibacillus soli</name>
    <dbReference type="NCBI Taxonomy" id="480284"/>
    <lineage>
        <taxon>Bacteria</taxon>
        <taxon>Bacillati</taxon>
        <taxon>Bacillota</taxon>
        <taxon>Bacilli</taxon>
        <taxon>Bacillales</taxon>
        <taxon>Bacillaceae</taxon>
        <taxon>Paracerasibacillus</taxon>
    </lineage>
</organism>
<name>A0ABU5CQP5_9BACI</name>
<dbReference type="EMBL" id="JAWDIQ010000001">
    <property type="protein sequence ID" value="MDY0408690.1"/>
    <property type="molecule type" value="Genomic_DNA"/>
</dbReference>
<gene>
    <name evidence="2" type="ORF">RWD45_09145</name>
</gene>
<dbReference type="RefSeq" id="WP_320379403.1">
    <property type="nucleotide sequence ID" value="NZ_JAWDIQ010000001.1"/>
</dbReference>
<keyword evidence="1" id="KW-0812">Transmembrane</keyword>
<proteinExistence type="predicted"/>
<feature type="transmembrane region" description="Helical" evidence="1">
    <location>
        <begin position="48"/>
        <end position="67"/>
    </location>
</feature>